<dbReference type="AlphaFoldDB" id="A0A7U6GK98"/>
<accession>A0A7U6GK98</accession>
<evidence type="ECO:0000256" key="1">
    <source>
        <dbReference type="SAM" id="SignalP"/>
    </source>
</evidence>
<dbReference type="RefSeq" id="WP_041068589.1">
    <property type="nucleotide sequence ID" value="NZ_AP012273.1"/>
</dbReference>
<feature type="signal peptide" evidence="1">
    <location>
        <begin position="1"/>
        <end position="38"/>
    </location>
</feature>
<protein>
    <submittedName>
        <fullName evidence="2">Uncharacterized protein</fullName>
    </submittedName>
</protein>
<keyword evidence="1" id="KW-0732">Signal</keyword>
<dbReference type="Proteomes" id="UP000031631">
    <property type="component" value="Chromosome"/>
</dbReference>
<proteinExistence type="predicted"/>
<feature type="chain" id="PRO_5030986514" evidence="1">
    <location>
        <begin position="39"/>
        <end position="125"/>
    </location>
</feature>
<keyword evidence="3" id="KW-1185">Reference proteome</keyword>
<reference evidence="2 3" key="1">
    <citation type="journal article" date="2014" name="PLoS ONE">
        <title>Physiological and genomic features of a novel sulfur-oxidizing gammaproteobacterium belonging to a previously uncultivated symbiotic lineage isolated from a hydrothermal vent.</title>
        <authorList>
            <person name="Nunoura T."/>
            <person name="Takaki Y."/>
            <person name="Kazama H."/>
            <person name="Kakuta J."/>
            <person name="Shimamura S."/>
            <person name="Makita H."/>
            <person name="Hirai M."/>
            <person name="Miyazaki M."/>
            <person name="Takai K."/>
        </authorList>
    </citation>
    <scope>NUCLEOTIDE SEQUENCE [LARGE SCALE GENOMIC DNA]</scope>
    <source>
        <strain evidence="2 3">Hiromi1</strain>
    </source>
</reference>
<dbReference type="EMBL" id="AP012273">
    <property type="protein sequence ID" value="BAO45210.1"/>
    <property type="molecule type" value="Genomic_DNA"/>
</dbReference>
<organism evidence="2 3">
    <name type="scientific">Thiolapillus brandeum</name>
    <dbReference type="NCBI Taxonomy" id="1076588"/>
    <lineage>
        <taxon>Bacteria</taxon>
        <taxon>Pseudomonadati</taxon>
        <taxon>Pseudomonadota</taxon>
        <taxon>Gammaproteobacteria</taxon>
        <taxon>Chromatiales</taxon>
        <taxon>Sedimenticolaceae</taxon>
        <taxon>Thiolapillus</taxon>
    </lineage>
</organism>
<name>A0A7U6GK98_9GAMM</name>
<dbReference type="OrthoDB" id="6228134at2"/>
<evidence type="ECO:0000313" key="3">
    <source>
        <dbReference type="Proteomes" id="UP000031631"/>
    </source>
</evidence>
<dbReference type="KEGG" id="tbn:TBH_C2299"/>
<evidence type="ECO:0000313" key="2">
    <source>
        <dbReference type="EMBL" id="BAO45210.1"/>
    </source>
</evidence>
<gene>
    <name evidence="2" type="ORF">TBH_C2299</name>
</gene>
<sequence>MKLPINIPSRHSSAIIREVSILAALLCLLAFLSPAAPAADKDRGKTQQKLDAACEQAREARIAPMRQEKIEACVKSGEHDNREACEAEYSHFGQRAGKRPAMFYDLPECVEAFEFQKSYRKGTSD</sequence>